<evidence type="ECO:0000256" key="2">
    <source>
        <dbReference type="ARBA" id="ARBA00008860"/>
    </source>
</evidence>
<reference evidence="8" key="2">
    <citation type="submission" date="2022-08" db="UniProtKB">
        <authorList>
            <consortium name="EnsemblMetazoa"/>
        </authorList>
    </citation>
    <scope>IDENTIFICATION</scope>
    <source>
        <strain evidence="8">EBRO</strain>
    </source>
</reference>
<dbReference type="GO" id="GO:0005762">
    <property type="term" value="C:mitochondrial large ribosomal subunit"/>
    <property type="evidence" value="ECO:0007669"/>
    <property type="project" value="TreeGrafter"/>
</dbReference>
<evidence type="ECO:0000313" key="9">
    <source>
        <dbReference type="Proteomes" id="UP000075880"/>
    </source>
</evidence>
<keyword evidence="4" id="KW-0496">Mitochondrion</keyword>
<dbReference type="Pfam" id="PF10501">
    <property type="entry name" value="Ribosomal_L50"/>
    <property type="match status" value="1"/>
</dbReference>
<dbReference type="Proteomes" id="UP000075880">
    <property type="component" value="Unassembled WGS sequence"/>
</dbReference>
<evidence type="ECO:0000256" key="6">
    <source>
        <dbReference type="ARBA" id="ARBA00035183"/>
    </source>
</evidence>
<protein>
    <recommendedName>
        <fullName evidence="6">Large ribosomal subunit protein mL50</fullName>
    </recommendedName>
    <alternativeName>
        <fullName evidence="7">39S ribosomal protein L50, mitochondrial</fullName>
    </alternativeName>
</protein>
<dbReference type="EnsemblMetazoa" id="ENSAATROPT010051">
    <property type="protein sequence ID" value="ENSAATROPP009082"/>
    <property type="gene ID" value="ENSAATROPG008191"/>
</dbReference>
<comment type="subcellular location">
    <subcellularLocation>
        <location evidence="1">Mitochondrion</location>
    </subcellularLocation>
</comment>
<dbReference type="EnsemblMetazoa" id="AATE001765-RA">
    <property type="protein sequence ID" value="AATE001765-PA.1"/>
    <property type="gene ID" value="AATE001765"/>
</dbReference>
<keyword evidence="3" id="KW-0689">Ribosomal protein</keyword>
<evidence type="ECO:0000256" key="4">
    <source>
        <dbReference type="ARBA" id="ARBA00023128"/>
    </source>
</evidence>
<keyword evidence="9" id="KW-1185">Reference proteome</keyword>
<sequence length="227" mass="25464">MATIVRSLNAVKKACFLRNKLVDLTVQRYASANRVKRIKKPEITNRDANQAKSAAMRAEIEQQGAIYEGKRFESVAQSISARGYLRAIKPYNPPENVHEQVHKIAKTTGINDPKQPFSGSEQKFAFLSACTDALGHSVPNSILHDVHTVEDALIFYQTPIDTRLPLDAINSVELPENLHIQHEHIRFNPETDTMFGGKSAFPKSSTVVTGLKYKRKYPGHEAKKSWP</sequence>
<dbReference type="OrthoDB" id="9939609at2759"/>
<evidence type="ECO:0000256" key="3">
    <source>
        <dbReference type="ARBA" id="ARBA00022980"/>
    </source>
</evidence>
<comment type="similarity">
    <text evidence="2">Belongs to the mitochondrion-specific ribosomal protein mL50 family.</text>
</comment>
<name>A0A182IM66_ANOAO</name>
<accession>A0A182IM66</accession>
<proteinExistence type="inferred from homology"/>
<dbReference type="InterPro" id="IPR018305">
    <property type="entry name" value="Ribosomal_m50"/>
</dbReference>
<evidence type="ECO:0000256" key="7">
    <source>
        <dbReference type="ARBA" id="ARBA00035398"/>
    </source>
</evidence>
<reference evidence="9" key="1">
    <citation type="submission" date="2021-09" db="EMBL/GenBank/DDBJ databases">
        <authorList>
            <consortium name="Infravec"/>
            <person name="Campbell I L."/>
            <person name="Maslen G."/>
            <person name="Yates A."/>
        </authorList>
    </citation>
    <scope>NUCLEOTIDE SEQUENCE [LARGE SCALE GENOMIC DNA]</scope>
    <source>
        <strain evidence="9">Infravec2 EBRE</strain>
    </source>
</reference>
<dbReference type="PANTHER" id="PTHR31542">
    <property type="entry name" value="39A RIBOSOMAL PROTEIN L50, MITOCHONDRIAL"/>
    <property type="match status" value="1"/>
</dbReference>
<dbReference type="PANTHER" id="PTHR31542:SF1">
    <property type="entry name" value="LARGE RIBOSOMAL SUBUNIT PROTEIN ML50"/>
    <property type="match status" value="1"/>
</dbReference>
<evidence type="ECO:0000256" key="1">
    <source>
        <dbReference type="ARBA" id="ARBA00004173"/>
    </source>
</evidence>
<dbReference type="STRING" id="41427.A0A182IM66"/>
<dbReference type="AlphaFoldDB" id="A0A182IM66"/>
<evidence type="ECO:0000256" key="5">
    <source>
        <dbReference type="ARBA" id="ARBA00023274"/>
    </source>
</evidence>
<dbReference type="VEuPathDB" id="VectorBase:AATE001765"/>
<organism evidence="8">
    <name type="scientific">Anopheles atroparvus</name>
    <name type="common">European mosquito</name>
    <dbReference type="NCBI Taxonomy" id="41427"/>
    <lineage>
        <taxon>Eukaryota</taxon>
        <taxon>Metazoa</taxon>
        <taxon>Ecdysozoa</taxon>
        <taxon>Arthropoda</taxon>
        <taxon>Hexapoda</taxon>
        <taxon>Insecta</taxon>
        <taxon>Pterygota</taxon>
        <taxon>Neoptera</taxon>
        <taxon>Endopterygota</taxon>
        <taxon>Diptera</taxon>
        <taxon>Nematocera</taxon>
        <taxon>Culicoidea</taxon>
        <taxon>Culicidae</taxon>
        <taxon>Anophelinae</taxon>
        <taxon>Anopheles</taxon>
    </lineage>
</organism>
<evidence type="ECO:0000313" key="8">
    <source>
        <dbReference type="EnsemblMetazoa" id="AATE001765-PA.1"/>
    </source>
</evidence>
<keyword evidence="5" id="KW-0687">Ribonucleoprotein</keyword>